<dbReference type="InterPro" id="IPR038081">
    <property type="entry name" value="CalX-like_sf"/>
</dbReference>
<dbReference type="Gene3D" id="2.60.40.10">
    <property type="entry name" value="Immunoglobulins"/>
    <property type="match status" value="4"/>
</dbReference>
<comment type="caution">
    <text evidence="2">The sequence shown here is derived from an EMBL/GenBank/DDBJ whole genome shotgun (WGS) entry which is preliminary data.</text>
</comment>
<dbReference type="Gene3D" id="2.60.40.3440">
    <property type="match status" value="6"/>
</dbReference>
<dbReference type="EMBL" id="AUXX01000023">
    <property type="protein sequence ID" value="KZN65061.1"/>
    <property type="molecule type" value="Genomic_DNA"/>
</dbReference>
<dbReference type="GO" id="GO:0016020">
    <property type="term" value="C:membrane"/>
    <property type="evidence" value="ECO:0007669"/>
    <property type="project" value="InterPro"/>
</dbReference>
<dbReference type="Pfam" id="PF19078">
    <property type="entry name" value="Big_12"/>
    <property type="match status" value="4"/>
</dbReference>
<dbReference type="InterPro" id="IPR015919">
    <property type="entry name" value="Cadherin-like_sf"/>
</dbReference>
<dbReference type="NCBIfam" id="NF012211">
    <property type="entry name" value="tand_rpt_95"/>
    <property type="match status" value="15"/>
</dbReference>
<dbReference type="Pfam" id="PF05345">
    <property type="entry name" value="He_PIG"/>
    <property type="match status" value="3"/>
</dbReference>
<dbReference type="GO" id="GO:0005509">
    <property type="term" value="F:calcium ion binding"/>
    <property type="evidence" value="ECO:0007669"/>
    <property type="project" value="InterPro"/>
</dbReference>
<dbReference type="InterPro" id="IPR010221">
    <property type="entry name" value="VCBS_dom"/>
</dbReference>
<dbReference type="InterPro" id="IPR011250">
    <property type="entry name" value="OMP/PagP_B-barrel"/>
</dbReference>
<dbReference type="SUPFAM" id="SSF49313">
    <property type="entry name" value="Cadherin-like"/>
    <property type="match status" value="4"/>
</dbReference>
<evidence type="ECO:0000313" key="2">
    <source>
        <dbReference type="EMBL" id="KZN65061.1"/>
    </source>
</evidence>
<organism evidence="2 3">
    <name type="scientific">Pseudoalteromonas luteoviolacea S4060-1</name>
    <dbReference type="NCBI Taxonomy" id="1365257"/>
    <lineage>
        <taxon>Bacteria</taxon>
        <taxon>Pseudomonadati</taxon>
        <taxon>Pseudomonadota</taxon>
        <taxon>Gammaproteobacteria</taxon>
        <taxon>Alteromonadales</taxon>
        <taxon>Pseudoalteromonadaceae</taxon>
        <taxon>Pseudoalteromonas</taxon>
    </lineage>
</organism>
<protein>
    <recommendedName>
        <fullName evidence="1">Dystroglycan-type cadherin-like domain-containing protein</fullName>
    </recommendedName>
</protein>
<feature type="non-terminal residue" evidence="2">
    <location>
        <position position="1"/>
    </location>
</feature>
<dbReference type="SMART" id="SM00736">
    <property type="entry name" value="CADG"/>
    <property type="match status" value="4"/>
</dbReference>
<gene>
    <name evidence="2" type="ORF">N478_03365</name>
</gene>
<feature type="domain" description="Dystroglycan-type cadherin-like" evidence="1">
    <location>
        <begin position="1810"/>
        <end position="1902"/>
    </location>
</feature>
<feature type="domain" description="Dystroglycan-type cadherin-like" evidence="1">
    <location>
        <begin position="1038"/>
        <end position="1134"/>
    </location>
</feature>
<proteinExistence type="predicted"/>
<dbReference type="FunFam" id="2.60.40.10:FF:002543">
    <property type="match status" value="4"/>
</dbReference>
<dbReference type="InterPro" id="IPR006644">
    <property type="entry name" value="Cadg"/>
</dbReference>
<feature type="domain" description="Dystroglycan-type cadherin-like" evidence="1">
    <location>
        <begin position="1996"/>
        <end position="2086"/>
    </location>
</feature>
<dbReference type="NCBIfam" id="NF041766">
    <property type="entry name" value="choice_anch_U"/>
    <property type="match status" value="1"/>
</dbReference>
<dbReference type="InterPro" id="IPR053784">
    <property type="entry name" value="Choice_anch_U_dom"/>
</dbReference>
<accession>A0A161Z8R0</accession>
<dbReference type="InterPro" id="IPR013783">
    <property type="entry name" value="Ig-like_fold"/>
</dbReference>
<dbReference type="InterPro" id="IPR044048">
    <property type="entry name" value="Big_12"/>
</dbReference>
<evidence type="ECO:0000313" key="3">
    <source>
        <dbReference type="Proteomes" id="UP000076661"/>
    </source>
</evidence>
<dbReference type="Pfam" id="PF17803">
    <property type="entry name" value="Cadherin_4"/>
    <property type="match status" value="1"/>
</dbReference>
<sequence>NLSDISGLNDGNLTLSVTLSDTAGNAATAVTDTATLDKTKPTVTTFSASDSNLKVGETATISIVLSEASSTFSLSDITVSGGTLSNFSATSSTQYSVLFTPTANSEANATLDIAADTFTDAAGNNNTAVTQLPITVDTKAPSGHSVSFGDTLYSNTEKGAASFSFSSAEVGATYSYTISSSNGGTNVTGNGTVTSASQQLTNLDLSALNDGTLTLSVILTDTAGNAATAVTANSQLDTAAPSGHSVALNDTSYNSAETGGVNFSFTSAEVGATYSYTLSSNNGGTAVTGNGTVTSAGQTVNLSDISGLNDGDLTLSVTVSDTAGNAATAVTDTATLDKTKPTVTTFSASDSNLKVGETATISIVLSEASSTFSSSDITVSGGTLSNFSTTSSTQYSVLFTPTANSEANATLDIAADTFTDAVGNNNTAATQLPITVDTKAPSGHSVSFGDTLYSNTEKGAASFTFSSAEVGATYSYTISSSNGGTNVTGNGTVTSAGQQLTNLDLSALNDGTLTLSVILTDTAGNAATAVTAASTLDTAAPSGHSVALNDTSYNSAETGSVNFSFTSAEVGATYSYTLSSNNGGTAVTGNGTVTSAGQTVNLSDISGLNDGDLTLSVTVSDTAGNAATAVTDTATLDKTKPTVTTFSASDSNLKVGETATISIVLSEASSTFSSSDITVSGGTLSNFSATSSTQYSVLFTPTVNSEANATLDIAADTFTDAAGNNNTAATQLPITVDTKAPSGHSVSFGDTLYSNTEKGAASFTFSSAEVGATYSYTISSSNGGTNVTGNGTVTSAGQQLTNLDLSTLNDGTLTLSVVLTDTAGNAATSVTATSELDTTSPAVNSLVATDTNLKAGETATISIVLSEASNDFTVDDISVTGGSLSNFSATSNTQYTALFTPTENVESAATLDISAAKFTDSAGNPNTAANQLTLTVDTKAPSGQAVSIDQALINRDNESALSFSLTGLEGTGSFEYSITDANNQSVTGNGNVSTVSTQVTGVNVSNLAEGTLTLSITIVDTAGNRSDAIVDTVAKKYNVAPVLSGQPATSVAQDQTYNFTPTLVDTDDQDTHTYSITNLPSWAAFNQSSGLLSGTPTDADVGQYNGIQISVSDGTDSASLASFNIEVTNVNDTPSGTAFTFTTAEAGLLVVNAAAGLLSTATDPDSDNGDSLTVEQVSAPTYGQLTLNQDGSFSYQHDGSENHTDQFTYRVKDASNAASATYTVTLTITAVADAPTANNDILTVTEDTAGTINLLANDSDPEQDMVASSAVIIGQPTKGSVTIQNGVATYTPNDNAVGADSFSYNVKDAQQNTSNTATVSVTITAENDLPVAKELVINTSEDTDSAALQVRAQTSDVEDGIPTGDLALATQPSKGVVEINQQLGTFVYKPAANQSGTDSFTYTIKDSAGDVSAPMTVSVNIGAVNDKPIAINDAVTTNEDVGVLVAILANDSDVEDQGFNGANITLEDQGNGTGNYAKAKVTIGADGQLSIVPEANQNGVFTFNYTITDSEGLVSDPATVTVTLTPVNDAPIANDNTASLQEEGSFEVNVLGNDTDVDDNDSFNLASVTVVDQPQFGQAVVNAQGVIVYTPNTHYFGDDTFTYTVQDSAGATSNKATVTMTVTPVNDAPVAQNQALELNEDSSLLVTLSATDQESDALSYRIVSMVSNGTLVAQSDTSWLYTPAEHFNGSDTFTFVANDGALDSLSGTVNLTVVAVNDQPTVSGQSVNVDEEASLTITLSGADLDNDSLTYSIVNGPSNGTYTQNGNSVVYTSHVDFFGSDSFTFKVNDGLVDSDTETVNIAVANVNDAPTVSGVPSAQVNEDSSYIFVPTFEDRDGDTLTFSIVNKPSWATFNMHSGELTGVPKNADVGQFENIVISVSDGTSSASLAAFSITVSNTNDVPVISGTPPSSIDEDSLYSFTPAASDIDGDELTFSIVNMPTWAQFDSATGKLSGIPDNTHVGSYNNIEITVSDGQQSASLSAFSITVNNVNDAPTIGGTPASSVDEDSSYSFVPSSTDIDGDSLTFSIQNQPAWALFNASTGALTGTPDDSHVGTYADIVISASDGQFSVQLDTFNIEVVNTNDAPMGSNRSFEISEGGNLTQDASAGLLNPNFVSDDDLDSGDVLSIAEFSQPSFGTLNVNDDGSFSYTHDNSETQGDSFTFRIKDTSGSLSDTYTVSIDITPVSEAPIVVNDSAQTNEDTEVTINLLANDSDPEGDMVASSTVIIDAPSFGSVSVSNGVAIYSPNQDINGDDTFTYIVADQDSNNSEKATASIVILPVNDAPVAQALTANVEEDSVATPINVRAFATDVEDGIPTGQITVNSQPQRGSVEVSSEMGVINYTPRENEQGSDSFSYTIADSAGADSEPATVSITIGEVNDAPVAIDDSVSTVEDTQIIATILSNDSDVEDNGFNGANITLQNAGNFDFASVTILTDGRLQIDPLQDQNGVFTFTYVLTDSEGLSSLPATVTLNVAPVNDAPTANDDIAALEEEGSFAVNVLGNDIDVDGNNEIDSETVFIVSNPDKGQVAIDSLGRIVYTANTNEVGNDSFSYAFRDTSDAVSNTATVTMTIENINDAPIATDDQYSEETFDAQTGTYRLAVLSNDTDVDEGDALTILSAMPSVGSVEIQGQLLVYTPEDTFSGVVIIEYVVKDAAGAISRATAELTINRNASIGVPPTITTPSDVTVNATALYTKVELGNAIATDSNGNVIGVSLVDNNTLFSAGRHLATWRATDNNGLSAFATQNVFVHPLISLAKDVQLSEGQSFSLGVYLNGESPQYPVQVPYTVSGSASSADHTLSGGTIQINSGTEGVISFDVLEDGIAEGNETIVVTLEDTLNRGAKFSTQITIVEDNVAPEITLLAKQDNEQRTIVTANDQLVTVQAFASDANVGDTIALQWTELDPALQNLSTADNEFVFSPQSLATGVYGLEVTASDNGQPSLSATSQIYLEVVPSLVVLTSLDTDGDLIPDDEEGHSDSDNDGIPDFQDAISDCNVMQEQVQEANQFLIEGEPGVCIRKGVTIAQNSTGGVQLLPEELEADESAINIGGLFDFIATGLPQAGDTYSIVIPQRKPIPINAVYRKLKNGQWLDFTIDENNKIYSSLGEPGYCAPPGSDTWQEGLQEGDWCVKLQIVDGGPNDDDGIANGSIIDPGGVAVVKTDNIQPVAQADELTIGAGQSIVIDVLANDSDADRDSLTVTSASVDFGVVTVQDNKLRYTPPITFVGTATIQYSITDGQGGTANSTVTVNLAVNTPPTAKLDEASTNDKASIILDVLANDTDAEGDLISLIEVSAQHGTVEINADSTISYTAKQGFEGVDIITYTIMDSKGGVSQGVARITVTAYKAVNIENKSSGSLGGTLIVMLSALILRRRKALLPSFTLASIACLLPHSAYAESWTVKGTIGEAQAQERISNNSGLQLGTIDDSSSSWSVSGYYELLPNWHVGIGYVDLGQGSVDFSGETLTPDEVHQQLSRVSPVLPEGFTLQLNYDVFSWQSFTGEVFLGAFDWDYRIDSTRDGRFLKSYEASETNAFIGTELGYQLSNSLEVGLQYKHFDISENNVNELSLSLSLKF</sequence>
<dbReference type="NCBIfam" id="TIGR01965">
    <property type="entry name" value="VCBS_repeat"/>
    <property type="match status" value="3"/>
</dbReference>
<dbReference type="PATRIC" id="fig|1365257.3.peg.3148"/>
<reference evidence="2 3" key="1">
    <citation type="submission" date="2013-07" db="EMBL/GenBank/DDBJ databases">
        <title>Comparative Genomic and Metabolomic Analysis of Twelve Strains of Pseudoalteromonas luteoviolacea.</title>
        <authorList>
            <person name="Vynne N.G."/>
            <person name="Mansson M."/>
            <person name="Gram L."/>
        </authorList>
    </citation>
    <scope>NUCLEOTIDE SEQUENCE [LARGE SCALE GENOMIC DNA]</scope>
    <source>
        <strain evidence="2 3">S4060-1</strain>
    </source>
</reference>
<dbReference type="Pfam" id="PF17963">
    <property type="entry name" value="Big_9"/>
    <property type="match status" value="14"/>
</dbReference>
<dbReference type="SUPFAM" id="SSF56925">
    <property type="entry name" value="OMPA-like"/>
    <property type="match status" value="1"/>
</dbReference>
<dbReference type="InterPro" id="IPR040853">
    <property type="entry name" value="RapA2_cadherin-like"/>
</dbReference>
<feature type="domain" description="Dystroglycan-type cadherin-like" evidence="1">
    <location>
        <begin position="1903"/>
        <end position="1994"/>
    </location>
</feature>
<evidence type="ECO:0000259" key="1">
    <source>
        <dbReference type="SMART" id="SM00736"/>
    </source>
</evidence>
<dbReference type="PANTHER" id="PTHR34720:SF9">
    <property type="entry name" value="BLR4714 PROTEIN"/>
    <property type="match status" value="1"/>
</dbReference>
<dbReference type="PANTHER" id="PTHR34720">
    <property type="entry name" value="MICROCYSTIN DEPENDENT PROTEIN"/>
    <property type="match status" value="1"/>
</dbReference>
<dbReference type="SUPFAM" id="SSF141072">
    <property type="entry name" value="CalX-like"/>
    <property type="match status" value="1"/>
</dbReference>
<dbReference type="Gene3D" id="2.60.40.2810">
    <property type="match status" value="5"/>
</dbReference>
<name>A0A161Z8R0_9GAMM</name>
<dbReference type="Proteomes" id="UP000076661">
    <property type="component" value="Unassembled WGS sequence"/>
</dbReference>